<evidence type="ECO:0000313" key="5">
    <source>
        <dbReference type="Proteomes" id="UP001432322"/>
    </source>
</evidence>
<dbReference type="SUPFAM" id="SSF102462">
    <property type="entry name" value="Peptidyl-tRNA hydrolase II"/>
    <property type="match status" value="1"/>
</dbReference>
<dbReference type="InterPro" id="IPR002833">
    <property type="entry name" value="PTH2"/>
</dbReference>
<protein>
    <recommendedName>
        <fullName evidence="1">peptidyl-tRNA hydrolase</fullName>
        <ecNumber evidence="1">3.1.1.29</ecNumber>
    </recommendedName>
</protein>
<dbReference type="PANTHER" id="PTHR46194">
    <property type="entry name" value="PEPTIDYL-TRNA HYDROLASE PTRHD1-RELATED"/>
    <property type="match status" value="1"/>
</dbReference>
<dbReference type="Pfam" id="PF01981">
    <property type="entry name" value="PTH2"/>
    <property type="match status" value="1"/>
</dbReference>
<keyword evidence="2" id="KW-0378">Hydrolase</keyword>
<dbReference type="InterPro" id="IPR023476">
    <property type="entry name" value="Pep_tRNA_hydro_II_dom_sf"/>
</dbReference>
<comment type="catalytic activity">
    <reaction evidence="3">
        <text>an N-acyl-L-alpha-aminoacyl-tRNA + H2O = an N-acyl-L-amino acid + a tRNA + H(+)</text>
        <dbReference type="Rhea" id="RHEA:54448"/>
        <dbReference type="Rhea" id="RHEA-COMP:10123"/>
        <dbReference type="Rhea" id="RHEA-COMP:13883"/>
        <dbReference type="ChEBI" id="CHEBI:15377"/>
        <dbReference type="ChEBI" id="CHEBI:15378"/>
        <dbReference type="ChEBI" id="CHEBI:59874"/>
        <dbReference type="ChEBI" id="CHEBI:78442"/>
        <dbReference type="ChEBI" id="CHEBI:138191"/>
        <dbReference type="EC" id="3.1.1.29"/>
    </reaction>
</comment>
<evidence type="ECO:0000256" key="3">
    <source>
        <dbReference type="ARBA" id="ARBA00048707"/>
    </source>
</evidence>
<keyword evidence="5" id="KW-1185">Reference proteome</keyword>
<sequence length="121" mass="13518">IEMSTPASNLVMYIILRRDLISALNWPVGAVATQAAHAATAALWTFKDDAATVEYMTDMDNMHKVTLGVDSEAELEAAKERLEKKNLMHRVWVEDGMKVAIALKPYPKNTAKDATRQLKLF</sequence>
<dbReference type="AlphaFoldDB" id="A0AAV5W1I4"/>
<proteinExistence type="predicted"/>
<evidence type="ECO:0000313" key="4">
    <source>
        <dbReference type="EMBL" id="GMT24580.1"/>
    </source>
</evidence>
<dbReference type="InterPro" id="IPR042237">
    <property type="entry name" value="PTRHD1"/>
</dbReference>
<evidence type="ECO:0000256" key="2">
    <source>
        <dbReference type="ARBA" id="ARBA00022801"/>
    </source>
</evidence>
<reference evidence="4" key="1">
    <citation type="submission" date="2023-10" db="EMBL/GenBank/DDBJ databases">
        <title>Genome assembly of Pristionchus species.</title>
        <authorList>
            <person name="Yoshida K."/>
            <person name="Sommer R.J."/>
        </authorList>
    </citation>
    <scope>NUCLEOTIDE SEQUENCE</scope>
    <source>
        <strain evidence="4">RS5133</strain>
    </source>
</reference>
<name>A0AAV5W1I4_9BILA</name>
<dbReference type="EMBL" id="BTSY01000004">
    <property type="protein sequence ID" value="GMT24580.1"/>
    <property type="molecule type" value="Genomic_DNA"/>
</dbReference>
<evidence type="ECO:0000256" key="1">
    <source>
        <dbReference type="ARBA" id="ARBA00013260"/>
    </source>
</evidence>
<dbReference type="Proteomes" id="UP001432322">
    <property type="component" value="Unassembled WGS sequence"/>
</dbReference>
<organism evidence="4 5">
    <name type="scientific">Pristionchus fissidentatus</name>
    <dbReference type="NCBI Taxonomy" id="1538716"/>
    <lineage>
        <taxon>Eukaryota</taxon>
        <taxon>Metazoa</taxon>
        <taxon>Ecdysozoa</taxon>
        <taxon>Nematoda</taxon>
        <taxon>Chromadorea</taxon>
        <taxon>Rhabditida</taxon>
        <taxon>Rhabditina</taxon>
        <taxon>Diplogasteromorpha</taxon>
        <taxon>Diplogasteroidea</taxon>
        <taxon>Neodiplogasteridae</taxon>
        <taxon>Pristionchus</taxon>
    </lineage>
</organism>
<feature type="non-terminal residue" evidence="4">
    <location>
        <position position="1"/>
    </location>
</feature>
<gene>
    <name evidence="4" type="ORF">PFISCL1PPCAC_15877</name>
</gene>
<comment type="caution">
    <text evidence="4">The sequence shown here is derived from an EMBL/GenBank/DDBJ whole genome shotgun (WGS) entry which is preliminary data.</text>
</comment>
<dbReference type="GO" id="GO:0004045">
    <property type="term" value="F:peptidyl-tRNA hydrolase activity"/>
    <property type="evidence" value="ECO:0007669"/>
    <property type="project" value="UniProtKB-EC"/>
</dbReference>
<dbReference type="Gene3D" id="3.40.1490.10">
    <property type="entry name" value="Bit1"/>
    <property type="match status" value="1"/>
</dbReference>
<accession>A0AAV5W1I4</accession>
<dbReference type="EC" id="3.1.1.29" evidence="1"/>
<dbReference type="PANTHER" id="PTHR46194:SF1">
    <property type="entry name" value="PEPTIDYL-TRNA HYDROLASE PTRHD1-RELATED"/>
    <property type="match status" value="1"/>
</dbReference>